<organism evidence="1 2">
    <name type="scientific">Peptoniphilus olsenii</name>
    <dbReference type="NCBI Taxonomy" id="411570"/>
    <lineage>
        <taxon>Bacteria</taxon>
        <taxon>Bacillati</taxon>
        <taxon>Bacillota</taxon>
        <taxon>Tissierellia</taxon>
        <taxon>Tissierellales</taxon>
        <taxon>Peptoniphilaceae</taxon>
        <taxon>Peptoniphilus</taxon>
    </lineage>
</organism>
<dbReference type="Pfam" id="PF20765">
    <property type="entry name" value="Phage_tail_terminator_8"/>
    <property type="match status" value="1"/>
</dbReference>
<accession>A0ABV2J7H4</accession>
<sequence length="145" mass="17123">MMIKSKDVRKSIVKKIHENFEDKVLNSEATSDLKKSYFFVYMENFERESYSNSNDYVTYTAIVQYRKGDKIKLAEIGDKLSEIFNYKIDIDGLSILITNNAWSIKDDSLFFGFQISFYVNKIKNEVNREMMKKLFINYERGDLIG</sequence>
<evidence type="ECO:0000313" key="2">
    <source>
        <dbReference type="Proteomes" id="UP001549162"/>
    </source>
</evidence>
<evidence type="ECO:0000313" key="1">
    <source>
        <dbReference type="EMBL" id="MET3616731.1"/>
    </source>
</evidence>
<dbReference type="InterPro" id="IPR049254">
    <property type="entry name" value="Phage_tail_terminator"/>
</dbReference>
<keyword evidence="2" id="KW-1185">Reference proteome</keyword>
<reference evidence="1 2" key="1">
    <citation type="submission" date="2024-06" db="EMBL/GenBank/DDBJ databases">
        <title>Genomic Encyclopedia of Type Strains, Phase IV (KMG-IV): sequencing the most valuable type-strain genomes for metagenomic binning, comparative biology and taxonomic classification.</title>
        <authorList>
            <person name="Goeker M."/>
        </authorList>
    </citation>
    <scope>NUCLEOTIDE SEQUENCE [LARGE SCALE GENOMIC DNA]</scope>
    <source>
        <strain evidence="1 2">DSM 21460</strain>
    </source>
</reference>
<gene>
    <name evidence="1" type="ORF">ABID14_000351</name>
</gene>
<protein>
    <submittedName>
        <fullName evidence="1">Uncharacterized protein</fullName>
    </submittedName>
</protein>
<dbReference type="Proteomes" id="UP001549162">
    <property type="component" value="Unassembled WGS sequence"/>
</dbReference>
<name>A0ABV2J7H4_9FIRM</name>
<comment type="caution">
    <text evidence="1">The sequence shown here is derived from an EMBL/GenBank/DDBJ whole genome shotgun (WGS) entry which is preliminary data.</text>
</comment>
<dbReference type="EMBL" id="JBEPMA010000001">
    <property type="protein sequence ID" value="MET3616731.1"/>
    <property type="molecule type" value="Genomic_DNA"/>
</dbReference>
<proteinExistence type="predicted"/>